<sequence>MRRLIHFVLAFIVWMLLTWTTDTQVVIAGLIASAIVAVLFHEILPKE</sequence>
<keyword evidence="1" id="KW-0812">Transmembrane</keyword>
<name>X1AN06_9ZZZZ</name>
<feature type="non-terminal residue" evidence="2">
    <location>
        <position position="47"/>
    </location>
</feature>
<keyword evidence="1" id="KW-1133">Transmembrane helix</keyword>
<gene>
    <name evidence="2" type="ORF">S01H4_15652</name>
</gene>
<evidence type="ECO:0000313" key="2">
    <source>
        <dbReference type="EMBL" id="GAG70822.1"/>
    </source>
</evidence>
<protein>
    <submittedName>
        <fullName evidence="2">Uncharacterized protein</fullName>
    </submittedName>
</protein>
<feature type="transmembrane region" description="Helical" evidence="1">
    <location>
        <begin position="25"/>
        <end position="44"/>
    </location>
</feature>
<organism evidence="2">
    <name type="scientific">marine sediment metagenome</name>
    <dbReference type="NCBI Taxonomy" id="412755"/>
    <lineage>
        <taxon>unclassified sequences</taxon>
        <taxon>metagenomes</taxon>
        <taxon>ecological metagenomes</taxon>
    </lineage>
</organism>
<keyword evidence="1" id="KW-0472">Membrane</keyword>
<comment type="caution">
    <text evidence="2">The sequence shown here is derived from an EMBL/GenBank/DDBJ whole genome shotgun (WGS) entry which is preliminary data.</text>
</comment>
<proteinExistence type="predicted"/>
<reference evidence="2" key="1">
    <citation type="journal article" date="2014" name="Front. Microbiol.">
        <title>High frequency of phylogenetically diverse reductive dehalogenase-homologous genes in deep subseafloor sedimentary metagenomes.</title>
        <authorList>
            <person name="Kawai M."/>
            <person name="Futagami T."/>
            <person name="Toyoda A."/>
            <person name="Takaki Y."/>
            <person name="Nishi S."/>
            <person name="Hori S."/>
            <person name="Arai W."/>
            <person name="Tsubouchi T."/>
            <person name="Morono Y."/>
            <person name="Uchiyama I."/>
            <person name="Ito T."/>
            <person name="Fujiyama A."/>
            <person name="Inagaki F."/>
            <person name="Takami H."/>
        </authorList>
    </citation>
    <scope>NUCLEOTIDE SEQUENCE</scope>
    <source>
        <strain evidence="2">Expedition CK06-06</strain>
    </source>
</reference>
<dbReference type="AlphaFoldDB" id="X1AN06"/>
<evidence type="ECO:0000256" key="1">
    <source>
        <dbReference type="SAM" id="Phobius"/>
    </source>
</evidence>
<accession>X1AN06</accession>
<dbReference type="EMBL" id="BART01006861">
    <property type="protein sequence ID" value="GAG70822.1"/>
    <property type="molecule type" value="Genomic_DNA"/>
</dbReference>